<dbReference type="Gene3D" id="1.10.155.10">
    <property type="entry name" value="Chemotaxis receptor methyltransferase CheR, N-terminal domain"/>
    <property type="match status" value="1"/>
</dbReference>
<dbReference type="InterPro" id="IPR000780">
    <property type="entry name" value="CheR_MeTrfase"/>
</dbReference>
<keyword evidence="3 7" id="KW-0489">Methyltransferase</keyword>
<proteinExistence type="predicted"/>
<dbReference type="InterPro" id="IPR050903">
    <property type="entry name" value="Bact_Chemotaxis_MeTrfase"/>
</dbReference>
<dbReference type="InterPro" id="IPR029063">
    <property type="entry name" value="SAM-dependent_MTases_sf"/>
</dbReference>
<dbReference type="PROSITE" id="PS50123">
    <property type="entry name" value="CHER"/>
    <property type="match status" value="1"/>
</dbReference>
<comment type="caution">
    <text evidence="7">The sequence shown here is derived from an EMBL/GenBank/DDBJ whole genome shotgun (WGS) entry which is preliminary data.</text>
</comment>
<evidence type="ECO:0000256" key="1">
    <source>
        <dbReference type="ARBA" id="ARBA00001541"/>
    </source>
</evidence>
<dbReference type="AlphaFoldDB" id="A0A7X6DS00"/>
<dbReference type="InterPro" id="IPR026024">
    <property type="entry name" value="Chemotaxis_MeTrfase_CheR"/>
</dbReference>
<comment type="catalytic activity">
    <reaction evidence="1">
        <text>L-glutamyl-[protein] + S-adenosyl-L-methionine = [protein]-L-glutamate 5-O-methyl ester + S-adenosyl-L-homocysteine</text>
        <dbReference type="Rhea" id="RHEA:24452"/>
        <dbReference type="Rhea" id="RHEA-COMP:10208"/>
        <dbReference type="Rhea" id="RHEA-COMP:10311"/>
        <dbReference type="ChEBI" id="CHEBI:29973"/>
        <dbReference type="ChEBI" id="CHEBI:57856"/>
        <dbReference type="ChEBI" id="CHEBI:59789"/>
        <dbReference type="ChEBI" id="CHEBI:82795"/>
        <dbReference type="EC" id="2.1.1.80"/>
    </reaction>
</comment>
<dbReference type="InterPro" id="IPR022641">
    <property type="entry name" value="CheR_N"/>
</dbReference>
<dbReference type="SUPFAM" id="SSF47757">
    <property type="entry name" value="Chemotaxis receptor methyltransferase CheR, N-terminal domain"/>
    <property type="match status" value="1"/>
</dbReference>
<organism evidence="7 8">
    <name type="scientific">Candidatus Manganitrophus noduliformans</name>
    <dbReference type="NCBI Taxonomy" id="2606439"/>
    <lineage>
        <taxon>Bacteria</taxon>
        <taxon>Pseudomonadati</taxon>
        <taxon>Nitrospirota</taxon>
        <taxon>Nitrospiria</taxon>
        <taxon>Candidatus Troglogloeales</taxon>
        <taxon>Candidatus Manganitrophaceae</taxon>
        <taxon>Candidatus Manganitrophus</taxon>
    </lineage>
</organism>
<dbReference type="PIRSF" id="PIRSF000410">
    <property type="entry name" value="CheR"/>
    <property type="match status" value="1"/>
</dbReference>
<evidence type="ECO:0000256" key="4">
    <source>
        <dbReference type="ARBA" id="ARBA00022679"/>
    </source>
</evidence>
<evidence type="ECO:0000256" key="2">
    <source>
        <dbReference type="ARBA" id="ARBA00012534"/>
    </source>
</evidence>
<dbReference type="Pfam" id="PF01739">
    <property type="entry name" value="CheR"/>
    <property type="match status" value="1"/>
</dbReference>
<keyword evidence="8" id="KW-1185">Reference proteome</keyword>
<evidence type="ECO:0000259" key="6">
    <source>
        <dbReference type="PROSITE" id="PS50123"/>
    </source>
</evidence>
<feature type="domain" description="CheR-type methyltransferase" evidence="6">
    <location>
        <begin position="3"/>
        <end position="272"/>
    </location>
</feature>
<dbReference type="CDD" id="cd02440">
    <property type="entry name" value="AdoMet_MTases"/>
    <property type="match status" value="1"/>
</dbReference>
<dbReference type="SUPFAM" id="SSF53335">
    <property type="entry name" value="S-adenosyl-L-methionine-dependent methyltransferases"/>
    <property type="match status" value="1"/>
</dbReference>
<evidence type="ECO:0000313" key="7">
    <source>
        <dbReference type="EMBL" id="NKE72312.1"/>
    </source>
</evidence>
<dbReference type="SMART" id="SM00138">
    <property type="entry name" value="MeTrc"/>
    <property type="match status" value="1"/>
</dbReference>
<dbReference type="GO" id="GO:0008983">
    <property type="term" value="F:protein-glutamate O-methyltransferase activity"/>
    <property type="evidence" value="ECO:0007669"/>
    <property type="project" value="UniProtKB-EC"/>
</dbReference>
<keyword evidence="5" id="KW-0949">S-adenosyl-L-methionine</keyword>
<dbReference type="PANTHER" id="PTHR24422">
    <property type="entry name" value="CHEMOTAXIS PROTEIN METHYLTRANSFERASE"/>
    <property type="match status" value="1"/>
</dbReference>
<keyword evidence="4 7" id="KW-0808">Transferase</keyword>
<evidence type="ECO:0000256" key="5">
    <source>
        <dbReference type="ARBA" id="ARBA00022691"/>
    </source>
</evidence>
<dbReference type="Proteomes" id="UP000534783">
    <property type="component" value="Unassembled WGS sequence"/>
</dbReference>
<sequence>MNPCEQQIVLTDEVFRLLRDMIYEISGIYFSDDSKFIMESRLQQSVKRRQFTHFRDYYYFLKYDLKRDEELASLIDIVTIHETYFFRENQQLQTFSQEILPELAHMEEKTKQLKIWSAGCSTGEEPYTLSMLILESPLFHDWSVEIYASDISQNVLQSARRGIYQPTSFRSTDPYFQKKYFTKETAGFKINDRVKKNVTFLHLNLNDRERWILLPAVNAVFCRNVIIYFDMTAKRRVIEGFYGKLKEGGYLLLGHSESLMNLSTHYALKHFKNDLVYQKPLLAKHG</sequence>
<accession>A0A7X6DS00</accession>
<name>A0A7X6DS00_9BACT</name>
<reference evidence="7 8" key="1">
    <citation type="journal article" date="2020" name="Nature">
        <title>Bacterial chemolithoautotrophy via manganese oxidation.</title>
        <authorList>
            <person name="Yu H."/>
            <person name="Leadbetter J.R."/>
        </authorList>
    </citation>
    <scope>NUCLEOTIDE SEQUENCE [LARGE SCALE GENOMIC DNA]</scope>
    <source>
        <strain evidence="7 8">Mn-1</strain>
    </source>
</reference>
<dbReference type="Pfam" id="PF03705">
    <property type="entry name" value="CheR_N"/>
    <property type="match status" value="1"/>
</dbReference>
<dbReference type="InterPro" id="IPR022642">
    <property type="entry name" value="CheR_C"/>
</dbReference>
<dbReference type="EC" id="2.1.1.80" evidence="2"/>
<evidence type="ECO:0000313" key="8">
    <source>
        <dbReference type="Proteomes" id="UP000534783"/>
    </source>
</evidence>
<evidence type="ECO:0000256" key="3">
    <source>
        <dbReference type="ARBA" id="ARBA00022603"/>
    </source>
</evidence>
<dbReference type="RefSeq" id="WP_168061829.1">
    <property type="nucleotide sequence ID" value="NZ_VTOW01000003.1"/>
</dbReference>
<dbReference type="EMBL" id="VTOW01000003">
    <property type="protein sequence ID" value="NKE72312.1"/>
    <property type="molecule type" value="Genomic_DNA"/>
</dbReference>
<protein>
    <recommendedName>
        <fullName evidence="2">protein-glutamate O-methyltransferase</fullName>
        <ecNumber evidence="2">2.1.1.80</ecNumber>
    </recommendedName>
</protein>
<dbReference type="GO" id="GO:0032259">
    <property type="term" value="P:methylation"/>
    <property type="evidence" value="ECO:0007669"/>
    <property type="project" value="UniProtKB-KW"/>
</dbReference>
<dbReference type="PANTHER" id="PTHR24422:SF10">
    <property type="entry name" value="CHEMOTAXIS PROTEIN METHYLTRANSFERASE 2"/>
    <property type="match status" value="1"/>
</dbReference>
<dbReference type="PRINTS" id="PR00996">
    <property type="entry name" value="CHERMTFRASE"/>
</dbReference>
<gene>
    <name evidence="7" type="ORF">MNODULE_16300</name>
</gene>
<dbReference type="InterPro" id="IPR036804">
    <property type="entry name" value="CheR_N_sf"/>
</dbReference>
<dbReference type="Gene3D" id="3.40.50.150">
    <property type="entry name" value="Vaccinia Virus protein VP39"/>
    <property type="match status" value="1"/>
</dbReference>